<comment type="caution">
    <text evidence="1">The sequence shown here is derived from an EMBL/GenBank/DDBJ whole genome shotgun (WGS) entry which is preliminary data.</text>
</comment>
<proteinExistence type="predicted"/>
<protein>
    <submittedName>
        <fullName evidence="1">Uncharacterized protein</fullName>
    </submittedName>
</protein>
<name>A0A2K3KIZ6_TRIPR</name>
<evidence type="ECO:0000313" key="2">
    <source>
        <dbReference type="Proteomes" id="UP000236291"/>
    </source>
</evidence>
<dbReference type="AlphaFoldDB" id="A0A2K3KIZ6"/>
<dbReference type="Proteomes" id="UP000236291">
    <property type="component" value="Unassembled WGS sequence"/>
</dbReference>
<gene>
    <name evidence="1" type="ORF">L195_g062970</name>
</gene>
<reference evidence="1 2" key="1">
    <citation type="journal article" date="2014" name="Am. J. Bot.">
        <title>Genome assembly and annotation for red clover (Trifolium pratense; Fabaceae).</title>
        <authorList>
            <person name="Istvanek J."/>
            <person name="Jaros M."/>
            <person name="Krenek A."/>
            <person name="Repkova J."/>
        </authorList>
    </citation>
    <scope>NUCLEOTIDE SEQUENCE [LARGE SCALE GENOMIC DNA]</scope>
    <source>
        <strain evidence="2">cv. Tatra</strain>
        <tissue evidence="1">Young leaves</tissue>
    </source>
</reference>
<feature type="non-terminal residue" evidence="1">
    <location>
        <position position="18"/>
    </location>
</feature>
<dbReference type="EMBL" id="ASHM01191007">
    <property type="protein sequence ID" value="PNX66257.1"/>
    <property type="molecule type" value="Genomic_DNA"/>
</dbReference>
<organism evidence="1 2">
    <name type="scientific">Trifolium pratense</name>
    <name type="common">Red clover</name>
    <dbReference type="NCBI Taxonomy" id="57577"/>
    <lineage>
        <taxon>Eukaryota</taxon>
        <taxon>Viridiplantae</taxon>
        <taxon>Streptophyta</taxon>
        <taxon>Embryophyta</taxon>
        <taxon>Tracheophyta</taxon>
        <taxon>Spermatophyta</taxon>
        <taxon>Magnoliopsida</taxon>
        <taxon>eudicotyledons</taxon>
        <taxon>Gunneridae</taxon>
        <taxon>Pentapetalae</taxon>
        <taxon>rosids</taxon>
        <taxon>fabids</taxon>
        <taxon>Fabales</taxon>
        <taxon>Fabaceae</taxon>
        <taxon>Papilionoideae</taxon>
        <taxon>50 kb inversion clade</taxon>
        <taxon>NPAAA clade</taxon>
        <taxon>Hologalegina</taxon>
        <taxon>IRL clade</taxon>
        <taxon>Trifolieae</taxon>
        <taxon>Trifolium</taxon>
    </lineage>
</organism>
<accession>A0A2K3KIZ6</accession>
<sequence>MEKGTHSQDKEEERFCDI</sequence>
<evidence type="ECO:0000313" key="1">
    <source>
        <dbReference type="EMBL" id="PNX66257.1"/>
    </source>
</evidence>
<reference evidence="1 2" key="2">
    <citation type="journal article" date="2017" name="Front. Plant Sci.">
        <title>Gene Classification and Mining of Molecular Markers Useful in Red Clover (Trifolium pratense) Breeding.</title>
        <authorList>
            <person name="Istvanek J."/>
            <person name="Dluhosova J."/>
            <person name="Dluhos P."/>
            <person name="Patkova L."/>
            <person name="Nedelnik J."/>
            <person name="Repkova J."/>
        </authorList>
    </citation>
    <scope>NUCLEOTIDE SEQUENCE [LARGE SCALE GENOMIC DNA]</scope>
    <source>
        <strain evidence="2">cv. Tatra</strain>
        <tissue evidence="1">Young leaves</tissue>
    </source>
</reference>